<proteinExistence type="predicted"/>
<dbReference type="AlphaFoldDB" id="A0A6G8PZS4"/>
<dbReference type="RefSeq" id="WP_166397278.1">
    <property type="nucleotide sequence ID" value="NZ_CP045121.1"/>
</dbReference>
<dbReference type="Proteomes" id="UP000502706">
    <property type="component" value="Chromosome"/>
</dbReference>
<accession>A0A6G8PZS4</accession>
<protein>
    <recommendedName>
        <fullName evidence="3">Terminase</fullName>
    </recommendedName>
</protein>
<evidence type="ECO:0000313" key="1">
    <source>
        <dbReference type="EMBL" id="QIN79607.1"/>
    </source>
</evidence>
<reference evidence="1 2" key="1">
    <citation type="submission" date="2019-10" db="EMBL/GenBank/DDBJ databases">
        <title>Rubrobacter sp nov SCSIO 52915 isolated from a deep-sea sediment in the South China Sea.</title>
        <authorList>
            <person name="Chen R.W."/>
        </authorList>
    </citation>
    <scope>NUCLEOTIDE SEQUENCE [LARGE SCALE GENOMIC DNA]</scope>
    <source>
        <strain evidence="1 2">SCSIO 52915</strain>
    </source>
</reference>
<dbReference type="EMBL" id="CP045121">
    <property type="protein sequence ID" value="QIN79607.1"/>
    <property type="molecule type" value="Genomic_DNA"/>
</dbReference>
<dbReference type="Gene3D" id="3.40.50.300">
    <property type="entry name" value="P-loop containing nucleotide triphosphate hydrolases"/>
    <property type="match status" value="1"/>
</dbReference>
<organism evidence="1 2">
    <name type="scientific">Rubrobacter marinus</name>
    <dbReference type="NCBI Taxonomy" id="2653852"/>
    <lineage>
        <taxon>Bacteria</taxon>
        <taxon>Bacillati</taxon>
        <taxon>Actinomycetota</taxon>
        <taxon>Rubrobacteria</taxon>
        <taxon>Rubrobacterales</taxon>
        <taxon>Rubrobacteraceae</taxon>
        <taxon>Rubrobacter</taxon>
    </lineage>
</organism>
<dbReference type="InterPro" id="IPR027417">
    <property type="entry name" value="P-loop_NTPase"/>
</dbReference>
<gene>
    <name evidence="1" type="ORF">GBA65_14960</name>
</gene>
<name>A0A6G8PZS4_9ACTN</name>
<evidence type="ECO:0000313" key="2">
    <source>
        <dbReference type="Proteomes" id="UP000502706"/>
    </source>
</evidence>
<evidence type="ECO:0008006" key="3">
    <source>
        <dbReference type="Google" id="ProtNLM"/>
    </source>
</evidence>
<sequence length="547" mass="59951">MFTRMFLEAAEGLLPPSEADEQSRTRLEQDWARWIRAMFPGHVSDERGEPVPFAPHQTRFWDRVWAIRPGVKPQPSLWGWPRGHAKSTSMEMACAAIGARRIRPYVLYVCGLQDQANDHVTNVKDMLANSDGIARYYPELSARAVGKYGHSEGWNRNRLSTASGFTVDAIGLDTASARGKKFKIHRPGLIILDDLDDQADSPAAVVKKLLALKNRILPAGAVDVAVIGGQNMVHPGSVFSLLFGLGPPNTEPDFLADRVTDGPVPAVEDLEYEPVAPGAPGGFEDRTRYVITGGRATWQGMDLAACQRIVDTEGISAFLQERQHEVSAPPGGMYDHVEFRRCRWNEVPWAALERVVVWVDPAVTDTKASDAHGIQADGLASDGTIYRFFSWEERTSPKDVLRRAILKAVELGADTVGVETDQGGDLWRTAYDEACRELVEEGRVAERDLPAFRSEKAGAGHGSKAHRGGLMLVDYERGRFVHVIGTHAVLERALKRFPKTKPLDLADAAYWAWHDLDTGSAAPATSHSDSSFGSMENAGFGSIGGGF</sequence>
<dbReference type="KEGG" id="rmar:GBA65_14960"/>
<keyword evidence="2" id="KW-1185">Reference proteome</keyword>